<keyword evidence="1" id="KW-0472">Membrane</keyword>
<dbReference type="GO" id="GO:0022857">
    <property type="term" value="F:transmembrane transporter activity"/>
    <property type="evidence" value="ECO:0007669"/>
    <property type="project" value="InterPro"/>
</dbReference>
<keyword evidence="1" id="KW-1133">Transmembrane helix</keyword>
<reference evidence="2" key="1">
    <citation type="submission" date="2018-05" db="EMBL/GenBank/DDBJ databases">
        <authorList>
            <person name="Lanie J.A."/>
            <person name="Ng W.-L."/>
            <person name="Kazmierczak K.M."/>
            <person name="Andrzejewski T.M."/>
            <person name="Davidsen T.M."/>
            <person name="Wayne K.J."/>
            <person name="Tettelin H."/>
            <person name="Glass J.I."/>
            <person name="Rusch D."/>
            <person name="Podicherti R."/>
            <person name="Tsui H.-C.T."/>
            <person name="Winkler M.E."/>
        </authorList>
    </citation>
    <scope>NUCLEOTIDE SEQUENCE</scope>
</reference>
<dbReference type="AlphaFoldDB" id="A0A382J0T3"/>
<feature type="transmembrane region" description="Helical" evidence="1">
    <location>
        <begin position="173"/>
        <end position="195"/>
    </location>
</feature>
<feature type="transmembrane region" description="Helical" evidence="1">
    <location>
        <begin position="91"/>
        <end position="112"/>
    </location>
</feature>
<gene>
    <name evidence="2" type="ORF">METZ01_LOCUS257295</name>
</gene>
<sequence length="316" mass="35173">SLHAGFLASLLMMTASILLLFSNDLWAFSAGMVLHIFGITSMEVILNLYVMQRIPRNQLSKFEPWRMVAAVVALSIGPWLGVYLQSTYADWLPYTVAIAGVILTLIYFWGLGLHRLEIRRTRTASNLIRNIKRFLDQPRLRLAWVLTLARSGWWQLFIIYTPIYAVHSGLGELWGSAIVSIGSAWTLTVPFWGWVARRYSLRLLMQTGFVVTSLMTLAIFIFAGTPAIAVTLLILAALGATMLDGSGHVLFLRAVRSSERTEMAGVYQTYRDAANLAVPGIFAVLLKFFSLPVVFAGGAVWMMAAAVTSKHIPKRM</sequence>
<keyword evidence="1" id="KW-0812">Transmembrane</keyword>
<organism evidence="2">
    <name type="scientific">marine metagenome</name>
    <dbReference type="NCBI Taxonomy" id="408172"/>
    <lineage>
        <taxon>unclassified sequences</taxon>
        <taxon>metagenomes</taxon>
        <taxon>ecological metagenomes</taxon>
    </lineage>
</organism>
<dbReference type="Pfam" id="PF07690">
    <property type="entry name" value="MFS_1"/>
    <property type="match status" value="1"/>
</dbReference>
<dbReference type="InterPro" id="IPR011701">
    <property type="entry name" value="MFS"/>
</dbReference>
<dbReference type="EMBL" id="UINC01070356">
    <property type="protein sequence ID" value="SVC04441.1"/>
    <property type="molecule type" value="Genomic_DNA"/>
</dbReference>
<feature type="transmembrane region" description="Helical" evidence="1">
    <location>
        <begin position="142"/>
        <end position="167"/>
    </location>
</feature>
<dbReference type="InterPro" id="IPR036259">
    <property type="entry name" value="MFS_trans_sf"/>
</dbReference>
<accession>A0A382J0T3</accession>
<feature type="transmembrane region" description="Helical" evidence="1">
    <location>
        <begin position="281"/>
        <end position="307"/>
    </location>
</feature>
<evidence type="ECO:0000256" key="1">
    <source>
        <dbReference type="SAM" id="Phobius"/>
    </source>
</evidence>
<dbReference type="SUPFAM" id="SSF103473">
    <property type="entry name" value="MFS general substrate transporter"/>
    <property type="match status" value="1"/>
</dbReference>
<evidence type="ECO:0000313" key="2">
    <source>
        <dbReference type="EMBL" id="SVC04441.1"/>
    </source>
</evidence>
<protein>
    <recommendedName>
        <fullName evidence="3">Major facilitator superfamily (MFS) profile domain-containing protein</fullName>
    </recommendedName>
</protein>
<feature type="transmembrane region" description="Helical" evidence="1">
    <location>
        <begin position="207"/>
        <end position="240"/>
    </location>
</feature>
<feature type="transmembrane region" description="Helical" evidence="1">
    <location>
        <begin position="25"/>
        <end position="46"/>
    </location>
</feature>
<feature type="non-terminal residue" evidence="2">
    <location>
        <position position="1"/>
    </location>
</feature>
<proteinExistence type="predicted"/>
<feature type="transmembrane region" description="Helical" evidence="1">
    <location>
        <begin position="67"/>
        <end position="85"/>
    </location>
</feature>
<dbReference type="Gene3D" id="1.20.1250.20">
    <property type="entry name" value="MFS general substrate transporter like domains"/>
    <property type="match status" value="1"/>
</dbReference>
<evidence type="ECO:0008006" key="3">
    <source>
        <dbReference type="Google" id="ProtNLM"/>
    </source>
</evidence>
<name>A0A382J0T3_9ZZZZ</name>